<gene>
    <name evidence="3" type="ORF">CHC_T00002283001</name>
</gene>
<evidence type="ECO:0000259" key="2">
    <source>
        <dbReference type="Pfam" id="PF13251"/>
    </source>
</evidence>
<reference evidence="4" key="1">
    <citation type="journal article" date="2013" name="Proc. Natl. Acad. Sci. U.S.A.">
        <title>Genome structure and metabolic features in the red seaweed Chondrus crispus shed light on evolution of the Archaeplastida.</title>
        <authorList>
            <person name="Collen J."/>
            <person name="Porcel B."/>
            <person name="Carre W."/>
            <person name="Ball S.G."/>
            <person name="Chaparro C."/>
            <person name="Tonon T."/>
            <person name="Barbeyron T."/>
            <person name="Michel G."/>
            <person name="Noel B."/>
            <person name="Valentin K."/>
            <person name="Elias M."/>
            <person name="Artiguenave F."/>
            <person name="Arun A."/>
            <person name="Aury J.M."/>
            <person name="Barbosa-Neto J.F."/>
            <person name="Bothwell J.H."/>
            <person name="Bouget F.Y."/>
            <person name="Brillet L."/>
            <person name="Cabello-Hurtado F."/>
            <person name="Capella-Gutierrez S."/>
            <person name="Charrier B."/>
            <person name="Cladiere L."/>
            <person name="Cock J.M."/>
            <person name="Coelho S.M."/>
            <person name="Colleoni C."/>
            <person name="Czjzek M."/>
            <person name="Da Silva C."/>
            <person name="Delage L."/>
            <person name="Denoeud F."/>
            <person name="Deschamps P."/>
            <person name="Dittami S.M."/>
            <person name="Gabaldon T."/>
            <person name="Gachon C.M."/>
            <person name="Groisillier A."/>
            <person name="Herve C."/>
            <person name="Jabbari K."/>
            <person name="Katinka M."/>
            <person name="Kloareg B."/>
            <person name="Kowalczyk N."/>
            <person name="Labadie K."/>
            <person name="Leblanc C."/>
            <person name="Lopez P.J."/>
            <person name="McLachlan D.H."/>
            <person name="Meslet-Cladiere L."/>
            <person name="Moustafa A."/>
            <person name="Nehr Z."/>
            <person name="Nyvall Collen P."/>
            <person name="Panaud O."/>
            <person name="Partensky F."/>
            <person name="Poulain J."/>
            <person name="Rensing S.A."/>
            <person name="Rousvoal S."/>
            <person name="Samson G."/>
            <person name="Symeonidi A."/>
            <person name="Weissenbach J."/>
            <person name="Zambounis A."/>
            <person name="Wincker P."/>
            <person name="Boyen C."/>
        </authorList>
    </citation>
    <scope>NUCLEOTIDE SEQUENCE [LARGE SCALE GENOMIC DNA]</scope>
    <source>
        <strain evidence="4">cv. Stackhouse</strain>
    </source>
</reference>
<organism evidence="3 4">
    <name type="scientific">Chondrus crispus</name>
    <name type="common">Carrageen Irish moss</name>
    <name type="synonym">Polymorpha crispa</name>
    <dbReference type="NCBI Taxonomy" id="2769"/>
    <lineage>
        <taxon>Eukaryota</taxon>
        <taxon>Rhodophyta</taxon>
        <taxon>Florideophyceae</taxon>
        <taxon>Rhodymeniophycidae</taxon>
        <taxon>Gigartinales</taxon>
        <taxon>Gigartinaceae</taxon>
        <taxon>Chondrus</taxon>
    </lineage>
</organism>
<dbReference type="KEGG" id="ccp:CHC_T00002283001"/>
<dbReference type="GeneID" id="17321007"/>
<proteinExistence type="predicted"/>
<dbReference type="PANTHER" id="PTHR13366:SF0">
    <property type="entry name" value="HEAT REPEAT-CONTAINING PROTEIN 6"/>
    <property type="match status" value="1"/>
</dbReference>
<dbReference type="EMBL" id="HG001647">
    <property type="protein sequence ID" value="CDF33498.1"/>
    <property type="molecule type" value="Genomic_DNA"/>
</dbReference>
<name>R7Q6R9_CHOCR</name>
<keyword evidence="4" id="KW-1185">Reference proteome</keyword>
<evidence type="ECO:0000313" key="3">
    <source>
        <dbReference type="EMBL" id="CDF33498.1"/>
    </source>
</evidence>
<dbReference type="InterPro" id="IPR025283">
    <property type="entry name" value="DUF4042"/>
</dbReference>
<dbReference type="RefSeq" id="XP_005713301.1">
    <property type="nucleotide sequence ID" value="XM_005713244.1"/>
</dbReference>
<feature type="domain" description="DUF4042" evidence="2">
    <location>
        <begin position="201"/>
        <end position="383"/>
    </location>
</feature>
<dbReference type="PANTHER" id="PTHR13366">
    <property type="entry name" value="MALARIA ANTIGEN-RELATED"/>
    <property type="match status" value="1"/>
</dbReference>
<dbReference type="InterPro" id="IPR016024">
    <property type="entry name" value="ARM-type_fold"/>
</dbReference>
<dbReference type="InterPro" id="IPR052107">
    <property type="entry name" value="HEAT6"/>
</dbReference>
<dbReference type="Pfam" id="PF13251">
    <property type="entry name" value="DUF4042"/>
    <property type="match status" value="1"/>
</dbReference>
<dbReference type="Gramene" id="CDF33498">
    <property type="protein sequence ID" value="CDF33498"/>
    <property type="gene ID" value="CHC_T00002283001"/>
</dbReference>
<dbReference type="SUPFAM" id="SSF48371">
    <property type="entry name" value="ARM repeat"/>
    <property type="match status" value="1"/>
</dbReference>
<dbReference type="Proteomes" id="UP000012073">
    <property type="component" value="Unassembled WGS sequence"/>
</dbReference>
<protein>
    <recommendedName>
        <fullName evidence="2">DUF4042 domain-containing protein</fullName>
    </recommendedName>
</protein>
<accession>R7Q6R9</accession>
<evidence type="ECO:0000313" key="4">
    <source>
        <dbReference type="Proteomes" id="UP000012073"/>
    </source>
</evidence>
<feature type="region of interest" description="Disordered" evidence="1">
    <location>
        <begin position="171"/>
        <end position="191"/>
    </location>
</feature>
<evidence type="ECO:0000256" key="1">
    <source>
        <dbReference type="SAM" id="MobiDB-lite"/>
    </source>
</evidence>
<sequence length="937" mass="102167">MGGSRSRASRRRPLHSKSQTSIDLLAISHQLQNDLRGTTAHPQLLSLLSNISAPPLPSFQVELGAALHLHILQCPPASPYIRFRLAQLCSSLPHWHASSPSASLSTAEALATSSLSPTSSRDASALSASLSCVAAIARAALPSRPAREQVERHVPSLVEPIHVALFTSRPAPLADPNSDSGSGAQSDRDGLSSYAPRLHTVRYAALNALQSLAGVASRALIPFWGMFLPDRDGVPRRAAGGRDTLASIILFERDVQLRSTAVSTVTALLASTRTFIQKATQFARPTNPQTSVSFTSASSRVLRASAALYTVVASALESESSGVVTAKLAKLGAELAWSMPVPAVPHEKAVLLAQALRSRLLDEENTDLTSRAAAASAIAVLVAKSGENIALDEIEQFCEDFIRVLRNRHGNQPALEILTVLRNIVFVHPHLFRRMLHGWHLPLIDLEREEPATGQSLHCIRIVETYISQTVKLLQGKPRRAGDGNEIDDVRVEVSLAWELYHTLLHRVVQDRTHPGQGSAINALGSVLLLSDIVSPLANQKHVAASSCEASCFENRHSTTVQNAVGLLKGVAVSNQSDTTRIGSIKSLACVPVRKVSIDVLSEIVGCLDDEMRSLCNAPSVRGKAMSSFASLMERILRELPQQNDFFFSRLDSASEFAAQYLKLGQGKEIQRNVRTNRSGAESSDIAAINLVVCALQESSTSNLKVSVSQHQRSSRWCEQALVLSNVLKGEKPVNTKCMCCRAVGKILMSIVSGCSEALTKPREILTEAVRWSLENGELRMQLVSAIVLLDLLPARTAPTYFLDSTIWNVGLFEKASARYKSEDMDTKERLHLTAIQDTLAETICQSLQRCDYEMMGKLSEKWKGDQVEELHLKKLREAVFRHLSLPLTVTRHMSMTADGQVTSEHQNAKSFLDTLSEDSLLIVRKVLTVQKLLADD</sequence>
<dbReference type="AlphaFoldDB" id="R7Q6R9"/>